<dbReference type="EMBL" id="JAAVXB010000009">
    <property type="protein sequence ID" value="NKF23732.1"/>
    <property type="molecule type" value="Genomic_DNA"/>
</dbReference>
<gene>
    <name evidence="1" type="ORF">G7Y82_15545</name>
</gene>
<dbReference type="AlphaFoldDB" id="A0A969WAR3"/>
<organism evidence="1 2">
    <name type="scientific">Solimonas marina</name>
    <dbReference type="NCBI Taxonomy" id="2714601"/>
    <lineage>
        <taxon>Bacteria</taxon>
        <taxon>Pseudomonadati</taxon>
        <taxon>Pseudomonadota</taxon>
        <taxon>Gammaproteobacteria</taxon>
        <taxon>Nevskiales</taxon>
        <taxon>Nevskiaceae</taxon>
        <taxon>Solimonas</taxon>
    </lineage>
</organism>
<evidence type="ECO:0000313" key="1">
    <source>
        <dbReference type="EMBL" id="NKF23732.1"/>
    </source>
</evidence>
<protein>
    <submittedName>
        <fullName evidence="1">Uncharacterized protein</fullName>
    </submittedName>
</protein>
<reference evidence="1" key="1">
    <citation type="submission" date="2020-03" db="EMBL/GenBank/DDBJ databases">
        <title>Solimonas marina sp. nov., isolated from deep seawater of the Pacific Ocean.</title>
        <authorList>
            <person name="Liu X."/>
            <person name="Lai Q."/>
            <person name="Sun F."/>
            <person name="Gai Y."/>
            <person name="Li G."/>
            <person name="Shao Z."/>
        </authorList>
    </citation>
    <scope>NUCLEOTIDE SEQUENCE</scope>
    <source>
        <strain evidence="1">C16B3</strain>
    </source>
</reference>
<proteinExistence type="predicted"/>
<dbReference type="RefSeq" id="WP_168149052.1">
    <property type="nucleotide sequence ID" value="NZ_JAAVXB010000009.1"/>
</dbReference>
<keyword evidence="2" id="KW-1185">Reference proteome</keyword>
<comment type="caution">
    <text evidence="1">The sequence shown here is derived from an EMBL/GenBank/DDBJ whole genome shotgun (WGS) entry which is preliminary data.</text>
</comment>
<name>A0A969WAR3_9GAMM</name>
<evidence type="ECO:0000313" key="2">
    <source>
        <dbReference type="Proteomes" id="UP000653472"/>
    </source>
</evidence>
<sequence length="164" mass="17942">MPDRKSSDDVDQLMKDRRLGDLQYREFNPGHAATIKLADAAPLTPVDVPAAPSAPLAPPVLVATERPTTPVVTLPTTLATERAGPTAAPAAPRAKVHESPLNFTFERLRRQAVPARAQGTLLHLQLPPRYRVTLPERLERLQQRTLRELFNGLNQPPAARQCGG</sequence>
<accession>A0A969WAR3</accession>
<dbReference type="Proteomes" id="UP000653472">
    <property type="component" value="Unassembled WGS sequence"/>
</dbReference>